<dbReference type="InterPro" id="IPR027417">
    <property type="entry name" value="P-loop_NTPase"/>
</dbReference>
<dbReference type="PANTHER" id="PTHR43166">
    <property type="entry name" value="AMINO ACID IMPORT ATP-BINDING PROTEIN"/>
    <property type="match status" value="1"/>
</dbReference>
<dbReference type="GO" id="GO:0016887">
    <property type="term" value="F:ATP hydrolysis activity"/>
    <property type="evidence" value="ECO:0007669"/>
    <property type="project" value="InterPro"/>
</dbReference>
<dbReference type="OMA" id="YPITMSG"/>
<keyword evidence="2" id="KW-0813">Transport</keyword>
<evidence type="ECO:0000256" key="6">
    <source>
        <dbReference type="ARBA" id="ARBA00023136"/>
    </source>
</evidence>
<gene>
    <name evidence="7" type="ORF">GFV13_06235</name>
</gene>
<keyword evidence="6" id="KW-0472">Membrane</keyword>
<evidence type="ECO:0000313" key="8">
    <source>
        <dbReference type="Proteomes" id="UP000469952"/>
    </source>
</evidence>
<dbReference type="InterPro" id="IPR050086">
    <property type="entry name" value="MetN_ABC_transporter-like"/>
</dbReference>
<dbReference type="GO" id="GO:0015424">
    <property type="term" value="F:ABC-type amino acid transporter activity"/>
    <property type="evidence" value="ECO:0007669"/>
    <property type="project" value="InterPro"/>
</dbReference>
<dbReference type="Proteomes" id="UP000469952">
    <property type="component" value="Unassembled WGS sequence"/>
</dbReference>
<dbReference type="InterPro" id="IPR003593">
    <property type="entry name" value="AAA+_ATPase"/>
</dbReference>
<keyword evidence="3" id="KW-1003">Cell membrane</keyword>
<dbReference type="GeneID" id="29576109"/>
<evidence type="ECO:0000256" key="2">
    <source>
        <dbReference type="ARBA" id="ARBA00022448"/>
    </source>
</evidence>
<dbReference type="EMBL" id="WIPA01000007">
    <property type="protein sequence ID" value="MQR26872.1"/>
    <property type="molecule type" value="Genomic_DNA"/>
</dbReference>
<dbReference type="PROSITE" id="PS00211">
    <property type="entry name" value="ABC_TRANSPORTER_1"/>
    <property type="match status" value="1"/>
</dbReference>
<dbReference type="RefSeq" id="WP_011679101.1">
    <property type="nucleotide sequence ID" value="NZ_BCMO01000016.1"/>
</dbReference>
<dbReference type="OrthoDB" id="1679618at2"/>
<dbReference type="STRING" id="1245.ARA02_00625"/>
<dbReference type="SMART" id="SM00382">
    <property type="entry name" value="AAA"/>
    <property type="match status" value="1"/>
</dbReference>
<keyword evidence="4" id="KW-0547">Nucleotide-binding</keyword>
<name>A0A222YDA6_LEUME</name>
<comment type="subcellular location">
    <subcellularLocation>
        <location evidence="1">Cell membrane</location>
        <topology evidence="1">Peripheral membrane protein</topology>
    </subcellularLocation>
</comment>
<dbReference type="Gene3D" id="3.40.50.300">
    <property type="entry name" value="P-loop containing nucleotide triphosphate hydrolases"/>
    <property type="match status" value="1"/>
</dbReference>
<reference evidence="7 8" key="1">
    <citation type="submission" date="2019-10" db="EMBL/GenBank/DDBJ databases">
        <title>WGS of Leuconostoc mesenteroides.</title>
        <authorList>
            <person name="Melo Bolivar J."/>
            <person name="Marino-Ramirez L."/>
            <person name="Villamil Diaz L.M."/>
        </authorList>
    </citation>
    <scope>NUCLEOTIDE SEQUENCE [LARGE SCALE GENOMIC DNA]</scope>
    <source>
        <strain evidence="7 8">M11</strain>
    </source>
</reference>
<dbReference type="PANTHER" id="PTHR43166:SF35">
    <property type="entry name" value="L-CYSTINE IMPORT ATP-BINDING PROTEIN TCYN"/>
    <property type="match status" value="1"/>
</dbReference>
<dbReference type="CDD" id="cd03262">
    <property type="entry name" value="ABC_HisP_GlnQ"/>
    <property type="match status" value="1"/>
</dbReference>
<dbReference type="Pfam" id="PF00005">
    <property type="entry name" value="ABC_tran"/>
    <property type="match status" value="1"/>
</dbReference>
<dbReference type="GO" id="GO:0005524">
    <property type="term" value="F:ATP binding"/>
    <property type="evidence" value="ECO:0007669"/>
    <property type="project" value="UniProtKB-KW"/>
</dbReference>
<dbReference type="PIRSF" id="PIRSF039085">
    <property type="entry name" value="ABC_ATPase_HisP"/>
    <property type="match status" value="1"/>
</dbReference>
<dbReference type="AlphaFoldDB" id="A0A222YDA6"/>
<evidence type="ECO:0000256" key="5">
    <source>
        <dbReference type="ARBA" id="ARBA00022840"/>
    </source>
</evidence>
<dbReference type="InterPro" id="IPR030679">
    <property type="entry name" value="ABC_ATPase_HisP-typ"/>
</dbReference>
<evidence type="ECO:0000256" key="3">
    <source>
        <dbReference type="ARBA" id="ARBA00022475"/>
    </source>
</evidence>
<dbReference type="GO" id="GO:0005886">
    <property type="term" value="C:plasma membrane"/>
    <property type="evidence" value="ECO:0007669"/>
    <property type="project" value="UniProtKB-SubCell"/>
</dbReference>
<proteinExistence type="predicted"/>
<evidence type="ECO:0000256" key="4">
    <source>
        <dbReference type="ARBA" id="ARBA00022741"/>
    </source>
</evidence>
<evidence type="ECO:0000256" key="1">
    <source>
        <dbReference type="ARBA" id="ARBA00004202"/>
    </source>
</evidence>
<sequence length="260" mass="28816">MLKVRNFRKKYHEHEVLKGIDIEVNQGDVVALLGPSGSGKTTFLRGLAFLTPGDSGVIEFDDQKISIESATPVDIKKLRQKMGFVFQNFNLFANKTAIQNVEEGLIIGHKEPKEIARKKAQEALQKVGLLEFANHYPSQLSGGQAQRVGIARAAALNPEIILLDEPTSALDPELVADVLQVIKQLADEGKTMIVVTHEMAFARDVADKVVFMDKGLVVEENEPVEFFDNPKSPRLKEFLSRISAANVADNSFEYEKANQK</sequence>
<dbReference type="InterPro" id="IPR017871">
    <property type="entry name" value="ABC_transporter-like_CS"/>
</dbReference>
<dbReference type="PROSITE" id="PS50893">
    <property type="entry name" value="ABC_TRANSPORTER_2"/>
    <property type="match status" value="1"/>
</dbReference>
<dbReference type="InterPro" id="IPR003439">
    <property type="entry name" value="ABC_transporter-like_ATP-bd"/>
</dbReference>
<accession>A0A222YDA6</accession>
<keyword evidence="5 7" id="KW-0067">ATP-binding</keyword>
<dbReference type="SUPFAM" id="SSF52540">
    <property type="entry name" value="P-loop containing nucleoside triphosphate hydrolases"/>
    <property type="match status" value="1"/>
</dbReference>
<protein>
    <submittedName>
        <fullName evidence="7">ATP-binding cassette domain-containing protein</fullName>
    </submittedName>
</protein>
<comment type="caution">
    <text evidence="7">The sequence shown here is derived from an EMBL/GenBank/DDBJ whole genome shotgun (WGS) entry which is preliminary data.</text>
</comment>
<organism evidence="7 8">
    <name type="scientific">Leuconostoc mesenteroides</name>
    <dbReference type="NCBI Taxonomy" id="1245"/>
    <lineage>
        <taxon>Bacteria</taxon>
        <taxon>Bacillati</taxon>
        <taxon>Bacillota</taxon>
        <taxon>Bacilli</taxon>
        <taxon>Lactobacillales</taxon>
        <taxon>Lactobacillaceae</taxon>
        <taxon>Leuconostoc</taxon>
    </lineage>
</organism>
<evidence type="ECO:0000313" key="7">
    <source>
        <dbReference type="EMBL" id="MQR26872.1"/>
    </source>
</evidence>